<gene>
    <name evidence="3" type="ORF">Naga_100175g7</name>
</gene>
<keyword evidence="2" id="KW-0812">Transmembrane</keyword>
<feature type="transmembrane region" description="Helical" evidence="2">
    <location>
        <begin position="205"/>
        <end position="227"/>
    </location>
</feature>
<keyword evidence="2" id="KW-0472">Membrane</keyword>
<evidence type="ECO:0000256" key="1">
    <source>
        <dbReference type="SAM" id="MobiDB-lite"/>
    </source>
</evidence>
<evidence type="ECO:0000313" key="4">
    <source>
        <dbReference type="Proteomes" id="UP000019335"/>
    </source>
</evidence>
<feature type="region of interest" description="Disordered" evidence="1">
    <location>
        <begin position="275"/>
        <end position="300"/>
    </location>
</feature>
<keyword evidence="2" id="KW-1133">Transmembrane helix</keyword>
<keyword evidence="4" id="KW-1185">Reference proteome</keyword>
<feature type="transmembrane region" description="Helical" evidence="2">
    <location>
        <begin position="16"/>
        <end position="36"/>
    </location>
</feature>
<evidence type="ECO:0000256" key="2">
    <source>
        <dbReference type="SAM" id="Phobius"/>
    </source>
</evidence>
<dbReference type="EMBL" id="AZIL01001189">
    <property type="protein sequence ID" value="EWM24534.1"/>
    <property type="molecule type" value="Genomic_DNA"/>
</dbReference>
<accession>W7TW64</accession>
<dbReference type="OrthoDB" id="10346161at2759"/>
<protein>
    <submittedName>
        <fullName evidence="3">Uncharacterized protein</fullName>
    </submittedName>
</protein>
<dbReference type="Proteomes" id="UP000019335">
    <property type="component" value="Chromosome 13"/>
</dbReference>
<reference evidence="3 4" key="1">
    <citation type="journal article" date="2014" name="Mol. Plant">
        <title>Chromosome Scale Genome Assembly and Transcriptome Profiling of Nannochloropsis gaditana in Nitrogen Depletion.</title>
        <authorList>
            <person name="Corteggiani Carpinelli E."/>
            <person name="Telatin A."/>
            <person name="Vitulo N."/>
            <person name="Forcato C."/>
            <person name="D'Angelo M."/>
            <person name="Schiavon R."/>
            <person name="Vezzi A."/>
            <person name="Giacometti G.M."/>
            <person name="Morosinotto T."/>
            <person name="Valle G."/>
        </authorList>
    </citation>
    <scope>NUCLEOTIDE SEQUENCE [LARGE SCALE GENOMIC DNA]</scope>
    <source>
        <strain evidence="3 4">B-31</strain>
    </source>
</reference>
<comment type="caution">
    <text evidence="3">The sequence shown here is derived from an EMBL/GenBank/DDBJ whole genome shotgun (WGS) entry which is preliminary data.</text>
</comment>
<evidence type="ECO:0000313" key="3">
    <source>
        <dbReference type="EMBL" id="EWM24534.1"/>
    </source>
</evidence>
<dbReference type="AlphaFoldDB" id="W7TW64"/>
<feature type="transmembrane region" description="Helical" evidence="2">
    <location>
        <begin position="146"/>
        <end position="165"/>
    </location>
</feature>
<name>W7TW64_9STRA</name>
<proteinExistence type="predicted"/>
<sequence length="300" mass="31514">MARPTYVRLLPKHANVLLSAAVLLKCLTLALYLVALSHRNGWAHSKTTSSNGLITYTGHWGLFVARFEGDYKVGGVEAHYTSTEPISGWASVAGGNNTVLHKVRTVQAFSIIGGVVKILGTVSFVSGRFAARTAAQALALLDRGRLLNVSFLLCNLLVTAVWASLPENAFFFFCNVYPQEEGVSSCISTHFTPPLGNSEWEGRSYSFDLVVAATVCAVLAALAGALARRPLRKLAEEEDMGMGGGRDGRGGTAGGARMLGGSAILDLDQPLLVEGGVGRDGGREGAGVAVNPSAPPSEKV</sequence>
<organism evidence="3 4">
    <name type="scientific">Nannochloropsis gaditana</name>
    <dbReference type="NCBI Taxonomy" id="72520"/>
    <lineage>
        <taxon>Eukaryota</taxon>
        <taxon>Sar</taxon>
        <taxon>Stramenopiles</taxon>
        <taxon>Ochrophyta</taxon>
        <taxon>Eustigmatophyceae</taxon>
        <taxon>Eustigmatales</taxon>
        <taxon>Monodopsidaceae</taxon>
        <taxon>Nannochloropsis</taxon>
    </lineage>
</organism>